<accession>A0A8S1NZ49</accession>
<reference evidence="1" key="1">
    <citation type="submission" date="2021-01" db="EMBL/GenBank/DDBJ databases">
        <authorList>
            <consortium name="Genoscope - CEA"/>
            <person name="William W."/>
        </authorList>
    </citation>
    <scope>NUCLEOTIDE SEQUENCE</scope>
</reference>
<organism evidence="1 2">
    <name type="scientific">Paramecium primaurelia</name>
    <dbReference type="NCBI Taxonomy" id="5886"/>
    <lineage>
        <taxon>Eukaryota</taxon>
        <taxon>Sar</taxon>
        <taxon>Alveolata</taxon>
        <taxon>Ciliophora</taxon>
        <taxon>Intramacronucleata</taxon>
        <taxon>Oligohymenophorea</taxon>
        <taxon>Peniculida</taxon>
        <taxon>Parameciidae</taxon>
        <taxon>Paramecium</taxon>
    </lineage>
</organism>
<gene>
    <name evidence="1" type="ORF">PPRIM_AZ9-3.1.T0910121</name>
</gene>
<proteinExistence type="predicted"/>
<evidence type="ECO:0000313" key="2">
    <source>
        <dbReference type="Proteomes" id="UP000688137"/>
    </source>
</evidence>
<keyword evidence="2" id="KW-1185">Reference proteome</keyword>
<name>A0A8S1NZ49_PARPR</name>
<dbReference type="EMBL" id="CAJJDM010000094">
    <property type="protein sequence ID" value="CAD8092774.1"/>
    <property type="molecule type" value="Genomic_DNA"/>
</dbReference>
<protein>
    <submittedName>
        <fullName evidence="1">Uncharacterized protein</fullName>
    </submittedName>
</protein>
<dbReference type="OMA" id="VEEHFKC"/>
<comment type="caution">
    <text evidence="1">The sequence shown here is derived from an EMBL/GenBank/DDBJ whole genome shotgun (WGS) entry which is preliminary data.</text>
</comment>
<evidence type="ECO:0000313" key="1">
    <source>
        <dbReference type="EMBL" id="CAD8092774.1"/>
    </source>
</evidence>
<sequence>MFEEIQLSGIAPKEIASHSNITLIGNQVEEHFKCTDSSITQFIEDIIYVVKVTNGQTVSIHKYDMKDLFHKSIQLSSEYLNFSHLITQNGCVIMRDYDTPYLLVVTQTGQIFYKNLISNASSIIKNLMVDNQRFMCLAKSLIYNNQLKFYVISDADQLHFITIDVRRGEIVKSKYQLSFGTKFLSKFFGTQTNDWKTAFQIDEKQIIHYSFQTQFHLLEIKGIDINSRHLQIEDNIKVKQIEVFQHKPNGQITVCYLHQNQLKIYSLIGNQLRINCIISQLVFLQNITFNISSIQNTIILIQGCEIYSLSNENNTFELVNQNKNPILGFINLNDQLLLFYKNHISVINQVQDQTSQKQYRLRQEIYKFKKDVENQYKLKDEELILQSISIDSYIKNKFDQFQTLLKFMHRNLDQKKIIQLMKQQSNNFSIEHFMNQLMDDLEDIYYYLKPTIQMLNLDFNQTQNQLIQQLNQLDQFLMCVYYDEFQPQQDFKQDQSVKLSLLKSLVINQLKDYYYMYLEIYLGLAVLYNIYKIQFKLQNDHKLFYDTMLLLTLCQEKSYISFYDLLKKQFLIVSNDISLQKLTTIQNVIYRFISLIYSEVFRDFPIPEELLCEAFIQNQKKSLINQNNAKEIIRYCKVSQQIGQQQDNIIQFINENEDQYQELKLRISFYLQQQQQNFYIDDEQEIILKKLIGYAIKQEQYQLLFQILNLNQTKQINDQLSLMIDSDQLFKCQLNARTTDQIAELLIQYSREKCHNLKKAEKVLQYYSFLMKQESKDKAFTLLFEYIVNLEILLFTLKYKDVARGVKTQLDYINILLNQMELQSKQDQLPYSKQLICKLSNQNYEQFKNPNIINDKSEIDSESPKNIRIINQEQIIKFKKYKEIQNFVCTYYTPYAQLNKVIEQLIFNGNLNQLINVFKLSLDQNFEKNIVFFYFSNEEQREELLNAVKPFLTQKEFSIMLAKICVVCNLNFEKCKALFKMAQSQEYFLQYMINVDKEQIASMII</sequence>
<dbReference type="AlphaFoldDB" id="A0A8S1NZ49"/>
<dbReference type="Proteomes" id="UP000688137">
    <property type="component" value="Unassembled WGS sequence"/>
</dbReference>